<gene>
    <name evidence="1" type="ORF">ETEE_2550</name>
</gene>
<evidence type="ECO:0000313" key="2">
    <source>
        <dbReference type="Proteomes" id="UP000028681"/>
    </source>
</evidence>
<proteinExistence type="predicted"/>
<protein>
    <submittedName>
        <fullName evidence="1">Uncharacterized protein</fullName>
    </submittedName>
</protein>
<reference evidence="1 2" key="1">
    <citation type="journal article" date="2012" name="PLoS ONE">
        <title>Edwardsiella comparative phylogenomics reveal the new intra/inter-species taxonomic relationships, virulence evolution and niche adaptation mechanisms.</title>
        <authorList>
            <person name="Yang M."/>
            <person name="Lv Y."/>
            <person name="Xiao J."/>
            <person name="Wu H."/>
            <person name="Zheng H."/>
            <person name="Liu Q."/>
            <person name="Zhang Y."/>
            <person name="Wang Q."/>
        </authorList>
    </citation>
    <scope>NUCLEOTIDE SEQUENCE [LARGE SCALE GENOMIC DNA]</scope>
    <source>
        <strain evidence="2">080813</strain>
    </source>
</reference>
<accession>A0A076LQZ5</accession>
<dbReference type="HOGENOM" id="CLU_3327376_0_0_6"/>
<evidence type="ECO:0000313" key="1">
    <source>
        <dbReference type="EMBL" id="AIJ08988.1"/>
    </source>
</evidence>
<sequence>MHNVSYITNSVSYETSNQKRLNIQAQDLHNHDIAPQLG</sequence>
<dbReference type="EMBL" id="CP006664">
    <property type="protein sequence ID" value="AIJ08988.1"/>
    <property type="molecule type" value="Genomic_DNA"/>
</dbReference>
<dbReference type="Proteomes" id="UP000028681">
    <property type="component" value="Chromosome"/>
</dbReference>
<organism evidence="1 2">
    <name type="scientific">Edwardsiella anguillarum ET080813</name>
    <dbReference type="NCBI Taxonomy" id="667120"/>
    <lineage>
        <taxon>Bacteria</taxon>
        <taxon>Pseudomonadati</taxon>
        <taxon>Pseudomonadota</taxon>
        <taxon>Gammaproteobacteria</taxon>
        <taxon>Enterobacterales</taxon>
        <taxon>Hafniaceae</taxon>
        <taxon>Edwardsiella</taxon>
    </lineage>
</organism>
<dbReference type="KEGG" id="ete:ETEE_2550"/>
<name>A0A076LQZ5_9GAMM</name>
<dbReference type="AlphaFoldDB" id="A0A076LQZ5"/>